<evidence type="ECO:0000256" key="5">
    <source>
        <dbReference type="PROSITE-ProRule" id="PRU00560"/>
    </source>
</evidence>
<dbReference type="GO" id="GO:0005829">
    <property type="term" value="C:cytosol"/>
    <property type="evidence" value="ECO:0007669"/>
    <property type="project" value="TreeGrafter"/>
</dbReference>
<keyword evidence="3 5" id="KW-0347">Helicase</keyword>
<evidence type="ECO:0000256" key="1">
    <source>
        <dbReference type="ARBA" id="ARBA00022741"/>
    </source>
</evidence>
<name>A0A917BGJ0_9MICO</name>
<gene>
    <name evidence="7" type="ORF">GCM10011366_04480</name>
</gene>
<keyword evidence="4 5" id="KW-0067">ATP-binding</keyword>
<dbReference type="GO" id="GO:0016787">
    <property type="term" value="F:hydrolase activity"/>
    <property type="evidence" value="ECO:0007669"/>
    <property type="project" value="UniProtKB-UniRule"/>
</dbReference>
<dbReference type="InterPro" id="IPR014016">
    <property type="entry name" value="UvrD-like_ATP-bd"/>
</dbReference>
<dbReference type="GO" id="GO:0000725">
    <property type="term" value="P:recombinational repair"/>
    <property type="evidence" value="ECO:0007669"/>
    <property type="project" value="TreeGrafter"/>
</dbReference>
<organism evidence="7 8">
    <name type="scientific">Ornithinimicrobium tianjinense</name>
    <dbReference type="NCBI Taxonomy" id="1195761"/>
    <lineage>
        <taxon>Bacteria</taxon>
        <taxon>Bacillati</taxon>
        <taxon>Actinomycetota</taxon>
        <taxon>Actinomycetes</taxon>
        <taxon>Micrococcales</taxon>
        <taxon>Ornithinimicrobiaceae</taxon>
        <taxon>Ornithinimicrobium</taxon>
    </lineage>
</organism>
<dbReference type="InterPro" id="IPR027417">
    <property type="entry name" value="P-loop_NTPase"/>
</dbReference>
<feature type="binding site" evidence="5">
    <location>
        <begin position="201"/>
        <end position="208"/>
    </location>
    <ligand>
        <name>ATP</name>
        <dbReference type="ChEBI" id="CHEBI:30616"/>
    </ligand>
</feature>
<reference evidence="7" key="2">
    <citation type="submission" date="2020-09" db="EMBL/GenBank/DDBJ databases">
        <authorList>
            <person name="Sun Q."/>
            <person name="Zhou Y."/>
        </authorList>
    </citation>
    <scope>NUCLEOTIDE SEQUENCE</scope>
    <source>
        <strain evidence="7">CGMCC 1.12160</strain>
    </source>
</reference>
<dbReference type="AlphaFoldDB" id="A0A917BGJ0"/>
<keyword evidence="8" id="KW-1185">Reference proteome</keyword>
<evidence type="ECO:0000256" key="2">
    <source>
        <dbReference type="ARBA" id="ARBA00022801"/>
    </source>
</evidence>
<proteinExistence type="predicted"/>
<dbReference type="Pfam" id="PF00580">
    <property type="entry name" value="UvrD-helicase"/>
    <property type="match status" value="1"/>
</dbReference>
<protein>
    <recommendedName>
        <fullName evidence="6">UvrD-like helicase ATP-binding domain-containing protein</fullName>
    </recommendedName>
</protein>
<comment type="caution">
    <text evidence="7">The sequence shown here is derived from an EMBL/GenBank/DDBJ whole genome shotgun (WGS) entry which is preliminary data.</text>
</comment>
<evidence type="ECO:0000313" key="7">
    <source>
        <dbReference type="EMBL" id="GGF39976.1"/>
    </source>
</evidence>
<dbReference type="PANTHER" id="PTHR11070">
    <property type="entry name" value="UVRD / RECB / PCRA DNA HELICASE FAMILY MEMBER"/>
    <property type="match status" value="1"/>
</dbReference>
<dbReference type="PROSITE" id="PS51198">
    <property type="entry name" value="UVRD_HELICASE_ATP_BIND"/>
    <property type="match status" value="1"/>
</dbReference>
<dbReference type="GO" id="GO:0043138">
    <property type="term" value="F:3'-5' DNA helicase activity"/>
    <property type="evidence" value="ECO:0007669"/>
    <property type="project" value="TreeGrafter"/>
</dbReference>
<reference evidence="7" key="1">
    <citation type="journal article" date="2014" name="Int. J. Syst. Evol. Microbiol.">
        <title>Complete genome sequence of Corynebacterium casei LMG S-19264T (=DSM 44701T), isolated from a smear-ripened cheese.</title>
        <authorList>
            <consortium name="US DOE Joint Genome Institute (JGI-PGF)"/>
            <person name="Walter F."/>
            <person name="Albersmeier A."/>
            <person name="Kalinowski J."/>
            <person name="Ruckert C."/>
        </authorList>
    </citation>
    <scope>NUCLEOTIDE SEQUENCE</scope>
    <source>
        <strain evidence="7">CGMCC 1.12160</strain>
    </source>
</reference>
<evidence type="ECO:0000259" key="6">
    <source>
        <dbReference type="PROSITE" id="PS51198"/>
    </source>
</evidence>
<accession>A0A917BGJ0</accession>
<dbReference type="Gene3D" id="3.40.91.30">
    <property type="match status" value="1"/>
</dbReference>
<feature type="domain" description="UvrD-like helicase ATP-binding" evidence="6">
    <location>
        <begin position="180"/>
        <end position="519"/>
    </location>
</feature>
<dbReference type="InterPro" id="IPR000212">
    <property type="entry name" value="DNA_helicase_UvrD/REP"/>
</dbReference>
<evidence type="ECO:0000256" key="3">
    <source>
        <dbReference type="ARBA" id="ARBA00022806"/>
    </source>
</evidence>
<sequence length="519" mass="58569">MTVPEQWRGTTADRDDWILVRREEGFVLRHGPEESHIPASEADRIAVTRRWWRATVTVAGVSERVGALRGLTREEGSRLEAAVQEALSKSLAAWTQTVTTTIETARRDLRWITQEEVSALLAARPRIADTGSSGTWSADASGPLQLSEEGTRRWVGTVNEEVAAAILQSQRRFFDTIESSPLTHEQARAVVTYDNRVNVIAAAGSGKTSVMVARAAYAVARQLAKPEEIVLLAFNKDAAQELQTRIQRRFEAAGLSADGVVASTFHAFGLQVIGRATGRKPTVAPWLTDGNELEVLSDIVDELKAKDPQFDHAWDWFRLLLPRPEEDSTEPATPDAWDPVRRVSGYRAMDGRMVRSEGERRIANFLYLHGVRYDYEHPYQHDTADAEHRQYHPDFYYPDIDVWHEHWGVDAHGKPKADWTDYDQGMEWKRQLHRDRGTTLLETTWAGVMEGDDLTQLRDKLVQHGIRLDWDPTRPPARGVKTVTDADMLRLVRTFMVHVKANRVGPQESRAAPGCRAHP</sequence>
<keyword evidence="1 5" id="KW-0547">Nucleotide-binding</keyword>
<keyword evidence="2 5" id="KW-0378">Hydrolase</keyword>
<evidence type="ECO:0000256" key="4">
    <source>
        <dbReference type="ARBA" id="ARBA00022840"/>
    </source>
</evidence>
<dbReference type="PANTHER" id="PTHR11070:SF63">
    <property type="entry name" value="DNA HELICASE IV"/>
    <property type="match status" value="1"/>
</dbReference>
<dbReference type="Proteomes" id="UP000605670">
    <property type="component" value="Unassembled WGS sequence"/>
</dbReference>
<dbReference type="RefSeq" id="WP_188427977.1">
    <property type="nucleotide sequence ID" value="NZ_BAABKH010000010.1"/>
</dbReference>
<dbReference type="Gene3D" id="3.40.50.300">
    <property type="entry name" value="P-loop containing nucleotide triphosphate hydrolases"/>
    <property type="match status" value="1"/>
</dbReference>
<dbReference type="GO" id="GO:0003677">
    <property type="term" value="F:DNA binding"/>
    <property type="evidence" value="ECO:0007669"/>
    <property type="project" value="InterPro"/>
</dbReference>
<evidence type="ECO:0000313" key="8">
    <source>
        <dbReference type="Proteomes" id="UP000605670"/>
    </source>
</evidence>
<dbReference type="GO" id="GO:0005524">
    <property type="term" value="F:ATP binding"/>
    <property type="evidence" value="ECO:0007669"/>
    <property type="project" value="UniProtKB-UniRule"/>
</dbReference>
<dbReference type="EMBL" id="BMEM01000001">
    <property type="protein sequence ID" value="GGF39976.1"/>
    <property type="molecule type" value="Genomic_DNA"/>
</dbReference>
<dbReference type="SUPFAM" id="SSF52540">
    <property type="entry name" value="P-loop containing nucleoside triphosphate hydrolases"/>
    <property type="match status" value="1"/>
</dbReference>